<dbReference type="AlphaFoldDB" id="A0AAW9S5E0"/>
<keyword evidence="2" id="KW-0732">Signal</keyword>
<feature type="signal peptide" evidence="2">
    <location>
        <begin position="1"/>
        <end position="23"/>
    </location>
</feature>
<protein>
    <recommendedName>
        <fullName evidence="5">Outer membrane protein beta-barrel domain-containing protein</fullName>
    </recommendedName>
</protein>
<dbReference type="Proteomes" id="UP001403385">
    <property type="component" value="Unassembled WGS sequence"/>
</dbReference>
<evidence type="ECO:0000256" key="2">
    <source>
        <dbReference type="SAM" id="SignalP"/>
    </source>
</evidence>
<dbReference type="EMBL" id="JBDKWZ010000005">
    <property type="protein sequence ID" value="MEN7548281.1"/>
    <property type="molecule type" value="Genomic_DNA"/>
</dbReference>
<evidence type="ECO:0008006" key="5">
    <source>
        <dbReference type="Google" id="ProtNLM"/>
    </source>
</evidence>
<evidence type="ECO:0000313" key="3">
    <source>
        <dbReference type="EMBL" id="MEN7548281.1"/>
    </source>
</evidence>
<accession>A0AAW9S5E0</accession>
<gene>
    <name evidence="3" type="ORF">AAG747_10210</name>
</gene>
<sequence>MINRMKILWICLLLGFVSTASLAQTYDYVKPEEPETEEPEPNVQVQQEKEAEEKVPRTFNESVDLGLDFSFLLSSNFTDIELAPIIGYRPIPLGSVGISPVYRYHYEKYYFGNSSLTTNAYGFRLYTRYDIQIGNFILFPYAEYEQLSYKSSSTQYSSDLNRRWHDSAFVGLGYTQTTSNVWFHFKLLYNTMKTSSNNPIYNSPLVYRFGFIF</sequence>
<organism evidence="3 4">
    <name type="scientific">Rapidithrix thailandica</name>
    <dbReference type="NCBI Taxonomy" id="413964"/>
    <lineage>
        <taxon>Bacteria</taxon>
        <taxon>Pseudomonadati</taxon>
        <taxon>Bacteroidota</taxon>
        <taxon>Cytophagia</taxon>
        <taxon>Cytophagales</taxon>
        <taxon>Flammeovirgaceae</taxon>
        <taxon>Rapidithrix</taxon>
    </lineage>
</organism>
<name>A0AAW9S5E0_9BACT</name>
<comment type="caution">
    <text evidence="3">The sequence shown here is derived from an EMBL/GenBank/DDBJ whole genome shotgun (WGS) entry which is preliminary data.</text>
</comment>
<feature type="region of interest" description="Disordered" evidence="1">
    <location>
        <begin position="30"/>
        <end position="51"/>
    </location>
</feature>
<evidence type="ECO:0000256" key="1">
    <source>
        <dbReference type="SAM" id="MobiDB-lite"/>
    </source>
</evidence>
<proteinExistence type="predicted"/>
<reference evidence="3 4" key="1">
    <citation type="submission" date="2024-04" db="EMBL/GenBank/DDBJ databases">
        <title>Novel genus in family Flammeovirgaceae.</title>
        <authorList>
            <person name="Nguyen T.H."/>
            <person name="Vuong T.Q."/>
            <person name="Le H."/>
            <person name="Kim S.-G."/>
        </authorList>
    </citation>
    <scope>NUCLEOTIDE SEQUENCE [LARGE SCALE GENOMIC DNA]</scope>
    <source>
        <strain evidence="3 4">JCM 23209</strain>
    </source>
</reference>
<feature type="chain" id="PRO_5043835854" description="Outer membrane protein beta-barrel domain-containing protein" evidence="2">
    <location>
        <begin position="24"/>
        <end position="213"/>
    </location>
</feature>
<dbReference type="RefSeq" id="WP_346821060.1">
    <property type="nucleotide sequence ID" value="NZ_JBDKWZ010000005.1"/>
</dbReference>
<evidence type="ECO:0000313" key="4">
    <source>
        <dbReference type="Proteomes" id="UP001403385"/>
    </source>
</evidence>
<keyword evidence="4" id="KW-1185">Reference proteome</keyword>